<keyword evidence="9" id="KW-1185">Reference proteome</keyword>
<feature type="compositionally biased region" description="Low complexity" evidence="5">
    <location>
        <begin position="92"/>
        <end position="112"/>
    </location>
</feature>
<feature type="region of interest" description="Disordered" evidence="5">
    <location>
        <begin position="583"/>
        <end position="760"/>
    </location>
</feature>
<feature type="region of interest" description="Disordered" evidence="5">
    <location>
        <begin position="91"/>
        <end position="123"/>
    </location>
</feature>
<dbReference type="PROSITE" id="PS50090">
    <property type="entry name" value="MYB_LIKE"/>
    <property type="match status" value="4"/>
</dbReference>
<dbReference type="Gene3D" id="1.10.10.60">
    <property type="entry name" value="Homeodomain-like"/>
    <property type="match status" value="4"/>
</dbReference>
<dbReference type="OrthoDB" id="2143914at2759"/>
<dbReference type="PROSITE" id="PS51294">
    <property type="entry name" value="HTH_MYB"/>
    <property type="match status" value="3"/>
</dbReference>
<feature type="region of interest" description="Disordered" evidence="5">
    <location>
        <begin position="787"/>
        <end position="815"/>
    </location>
</feature>
<dbReference type="GO" id="GO:0019185">
    <property type="term" value="C:snRNA-activating protein complex"/>
    <property type="evidence" value="ECO:0007669"/>
    <property type="project" value="TreeGrafter"/>
</dbReference>
<dbReference type="CDD" id="cd00167">
    <property type="entry name" value="SANT"/>
    <property type="match status" value="3"/>
</dbReference>
<dbReference type="InterPro" id="IPR051575">
    <property type="entry name" value="Myb-like_DNA-bd"/>
</dbReference>
<keyword evidence="3" id="KW-0804">Transcription</keyword>
<evidence type="ECO:0000256" key="5">
    <source>
        <dbReference type="SAM" id="MobiDB-lite"/>
    </source>
</evidence>
<dbReference type="PANTHER" id="PTHR46621">
    <property type="entry name" value="SNRNA-ACTIVATING PROTEIN COMPLEX SUBUNIT 4"/>
    <property type="match status" value="1"/>
</dbReference>
<dbReference type="InParanoid" id="A0A2G5D7M0"/>
<dbReference type="Pfam" id="PF00249">
    <property type="entry name" value="Myb_DNA-binding"/>
    <property type="match status" value="4"/>
</dbReference>
<dbReference type="STRING" id="218851.A0A2G5D7M0"/>
<reference evidence="8 9" key="1">
    <citation type="submission" date="2017-09" db="EMBL/GenBank/DDBJ databases">
        <title>WGS assembly of Aquilegia coerulea Goldsmith.</title>
        <authorList>
            <person name="Hodges S."/>
            <person name="Kramer E."/>
            <person name="Nordborg M."/>
            <person name="Tomkins J."/>
            <person name="Borevitz J."/>
            <person name="Derieg N."/>
            <person name="Yan J."/>
            <person name="Mihaltcheva S."/>
            <person name="Hayes R.D."/>
            <person name="Rokhsar D."/>
        </authorList>
    </citation>
    <scope>NUCLEOTIDE SEQUENCE [LARGE SCALE GENOMIC DNA]</scope>
    <source>
        <strain evidence="9">cv. Goldsmith</strain>
    </source>
</reference>
<evidence type="ECO:0000313" key="9">
    <source>
        <dbReference type="Proteomes" id="UP000230069"/>
    </source>
</evidence>
<dbReference type="InterPro" id="IPR017930">
    <property type="entry name" value="Myb_dom"/>
</dbReference>
<evidence type="ECO:0000259" key="7">
    <source>
        <dbReference type="PROSITE" id="PS51294"/>
    </source>
</evidence>
<organism evidence="8 9">
    <name type="scientific">Aquilegia coerulea</name>
    <name type="common">Rocky mountain columbine</name>
    <dbReference type="NCBI Taxonomy" id="218851"/>
    <lineage>
        <taxon>Eukaryota</taxon>
        <taxon>Viridiplantae</taxon>
        <taxon>Streptophyta</taxon>
        <taxon>Embryophyta</taxon>
        <taxon>Tracheophyta</taxon>
        <taxon>Spermatophyta</taxon>
        <taxon>Magnoliopsida</taxon>
        <taxon>Ranunculales</taxon>
        <taxon>Ranunculaceae</taxon>
        <taxon>Thalictroideae</taxon>
        <taxon>Aquilegia</taxon>
    </lineage>
</organism>
<feature type="domain" description="Myb-like" evidence="6">
    <location>
        <begin position="398"/>
        <end position="449"/>
    </location>
</feature>
<dbReference type="InterPro" id="IPR009057">
    <property type="entry name" value="Homeodomain-like_sf"/>
</dbReference>
<proteinExistence type="predicted"/>
<keyword evidence="4" id="KW-0539">Nucleus</keyword>
<dbReference type="SMART" id="SM00717">
    <property type="entry name" value="SANT"/>
    <property type="match status" value="5"/>
</dbReference>
<evidence type="ECO:0000313" key="8">
    <source>
        <dbReference type="EMBL" id="PIA39506.1"/>
    </source>
</evidence>
<feature type="compositionally biased region" description="Basic residues" evidence="5">
    <location>
        <begin position="607"/>
        <end position="620"/>
    </location>
</feature>
<feature type="compositionally biased region" description="Pro residues" evidence="5">
    <location>
        <begin position="1"/>
        <end position="10"/>
    </location>
</feature>
<evidence type="ECO:0000256" key="3">
    <source>
        <dbReference type="ARBA" id="ARBA00023163"/>
    </source>
</evidence>
<dbReference type="FunFam" id="1.10.10.60:FF:000016">
    <property type="entry name" value="Transcriptional activator Myb isoform A"/>
    <property type="match status" value="1"/>
</dbReference>
<feature type="domain" description="Myb-like" evidence="6">
    <location>
        <begin position="451"/>
        <end position="502"/>
    </location>
</feature>
<feature type="compositionally biased region" description="Basic residues" evidence="5">
    <location>
        <begin position="634"/>
        <end position="645"/>
    </location>
</feature>
<evidence type="ECO:0000256" key="4">
    <source>
        <dbReference type="ARBA" id="ARBA00023242"/>
    </source>
</evidence>
<dbReference type="FunCoup" id="A0A2G5D7M0">
    <property type="interactions" value="143"/>
</dbReference>
<protein>
    <submittedName>
        <fullName evidence="8">Uncharacterized protein</fullName>
    </submittedName>
</protein>
<dbReference type="SUPFAM" id="SSF46689">
    <property type="entry name" value="Homeodomain-like"/>
    <property type="match status" value="3"/>
</dbReference>
<feature type="domain" description="HTH myb-type" evidence="7">
    <location>
        <begin position="457"/>
        <end position="502"/>
    </location>
</feature>
<dbReference type="GO" id="GO:0042796">
    <property type="term" value="P:snRNA transcription by RNA polymerase III"/>
    <property type="evidence" value="ECO:0007669"/>
    <property type="project" value="TreeGrafter"/>
</dbReference>
<accession>A0A2G5D7M0</accession>
<evidence type="ECO:0000256" key="2">
    <source>
        <dbReference type="ARBA" id="ARBA00023125"/>
    </source>
</evidence>
<evidence type="ECO:0000259" key="6">
    <source>
        <dbReference type="PROSITE" id="PS50090"/>
    </source>
</evidence>
<feature type="domain" description="Myb-like" evidence="6">
    <location>
        <begin position="503"/>
        <end position="553"/>
    </location>
</feature>
<feature type="compositionally biased region" description="Basic and acidic residues" evidence="5">
    <location>
        <begin position="739"/>
        <end position="756"/>
    </location>
</feature>
<dbReference type="AlphaFoldDB" id="A0A2G5D7M0"/>
<dbReference type="Proteomes" id="UP000230069">
    <property type="component" value="Unassembled WGS sequence"/>
</dbReference>
<feature type="compositionally biased region" description="Basic and acidic residues" evidence="5">
    <location>
        <begin position="669"/>
        <end position="679"/>
    </location>
</feature>
<dbReference type="PANTHER" id="PTHR46621:SF1">
    <property type="entry name" value="SNRNA-ACTIVATING PROTEIN COMPLEX SUBUNIT 4"/>
    <property type="match status" value="1"/>
</dbReference>
<keyword evidence="2" id="KW-0238">DNA-binding</keyword>
<feature type="domain" description="HTH myb-type" evidence="7">
    <location>
        <begin position="398"/>
        <end position="453"/>
    </location>
</feature>
<dbReference type="InterPro" id="IPR001005">
    <property type="entry name" value="SANT/Myb"/>
</dbReference>
<dbReference type="EMBL" id="KZ305043">
    <property type="protein sequence ID" value="PIA39506.1"/>
    <property type="molecule type" value="Genomic_DNA"/>
</dbReference>
<keyword evidence="1" id="KW-0805">Transcription regulation</keyword>
<evidence type="ECO:0000256" key="1">
    <source>
        <dbReference type="ARBA" id="ARBA00023015"/>
    </source>
</evidence>
<dbReference type="GO" id="GO:0042795">
    <property type="term" value="P:snRNA transcription by RNA polymerase II"/>
    <property type="evidence" value="ECO:0007669"/>
    <property type="project" value="TreeGrafter"/>
</dbReference>
<feature type="domain" description="Myb-like" evidence="6">
    <location>
        <begin position="345"/>
        <end position="397"/>
    </location>
</feature>
<sequence>MAIPPPPPNRKPASKFNSEEEEFESDEEDDQKDSLWNQDMEAVRRACMLTGTNPNEIEEDFNTTISISDSESSEVDDIELVRRIQQSINSNSNKPVSLKPLKSLPPVGLSDISSDDDDDEDDDDLQTLRAIQRRFANYVPNAIKKNRSFQKLVMRNLIHIEAKIEENKKLKERIKILRDFQVSCKRRAGRALSQKKDPRIQLISACKPRKSSVSKVNDKKVPALYLGPVENSHVDNYRMVMQRFPRSLRRECWSDVERENLGKGIKQQFQEMLLQKSLERYSDQMVSSGDSNTFDDIMTSIRDFDIPPESIRTFLPKVDWERLASLYAVGRSGAECEARWLNHEDPLINHNPWTKVEDKNLLFIVRQRGIYNWIDISKRMKTSRTPFQCFVRYQRSLNAHIMKRDWLEEDDAQLRSAVEAFGENNWQLVASYVEGRTGTQCSNRWMKTLNPARERVGRWTIEEDKHLKVAVVLFGSKTWNKISQFVPGRTQAQCRERWVNVLDPSLNLARWTADEDFKLKAAIAEHGHCWRKVAEAVPPRTDNQCRRRWKVLFPHEVPILQAARRVEKIALISNFVEREAERPELGSSDFLPLPGPNDITEDGNNIRKGKEKSRRTARSMKQKDMSPGNDDFSKKKKVRKQRLKSSRCPEPPLSSEEILPSDQILSKENVGDGDEKTVPKENVAGKKKKGLKPCSKEKCTKSKHCGQELPLSIETSGGLKNESITEDNTTSKKKRKGRPCSDNKKCKEREPCDHQEPPLSPQLSAILEIIGGEHEILTEDNTTLQNDKRKVRAKRNKYSQQEESNKSKVAGISQSKKSLEIMDEDDELEDNESLASFLHNKMNKVKRKAHISADKNGLVIIPPARKRKVTTEIPSVSETSMLLAETVDGDDEILTSLMKNKVKRRRLKPAGKEKIPKAMNWDDTTLAFFLNKKLKRRSNCSSVDGQAIAL</sequence>
<feature type="compositionally biased region" description="Acidic residues" evidence="5">
    <location>
        <begin position="19"/>
        <end position="31"/>
    </location>
</feature>
<feature type="domain" description="HTH myb-type" evidence="7">
    <location>
        <begin position="503"/>
        <end position="557"/>
    </location>
</feature>
<dbReference type="GO" id="GO:0000978">
    <property type="term" value="F:RNA polymerase II cis-regulatory region sequence-specific DNA binding"/>
    <property type="evidence" value="ECO:0007669"/>
    <property type="project" value="TreeGrafter"/>
</dbReference>
<name>A0A2G5D7M0_AQUCA</name>
<feature type="compositionally biased region" description="Acidic residues" evidence="5">
    <location>
        <begin position="113"/>
        <end position="123"/>
    </location>
</feature>
<dbReference type="GO" id="GO:0001006">
    <property type="term" value="F:RNA polymerase III type 3 promoter sequence-specific DNA binding"/>
    <property type="evidence" value="ECO:0007669"/>
    <property type="project" value="TreeGrafter"/>
</dbReference>
<feature type="region of interest" description="Disordered" evidence="5">
    <location>
        <begin position="1"/>
        <end position="39"/>
    </location>
</feature>
<gene>
    <name evidence="8" type="ORF">AQUCO_02600156v1</name>
</gene>